<dbReference type="EMBL" id="BMAT01001853">
    <property type="protein sequence ID" value="GFR93744.1"/>
    <property type="molecule type" value="Genomic_DNA"/>
</dbReference>
<dbReference type="AlphaFoldDB" id="A0AAV4H854"/>
<protein>
    <submittedName>
        <fullName evidence="1">Uncharacterized protein</fullName>
    </submittedName>
</protein>
<comment type="caution">
    <text evidence="1">The sequence shown here is derived from an EMBL/GenBank/DDBJ whole genome shotgun (WGS) entry which is preliminary data.</text>
</comment>
<proteinExistence type="predicted"/>
<dbReference type="Proteomes" id="UP000762676">
    <property type="component" value="Unassembled WGS sequence"/>
</dbReference>
<reference evidence="1 2" key="1">
    <citation type="journal article" date="2021" name="Elife">
        <title>Chloroplast acquisition without the gene transfer in kleptoplastic sea slugs, Plakobranchus ocellatus.</title>
        <authorList>
            <person name="Maeda T."/>
            <person name="Takahashi S."/>
            <person name="Yoshida T."/>
            <person name="Shimamura S."/>
            <person name="Takaki Y."/>
            <person name="Nagai Y."/>
            <person name="Toyoda A."/>
            <person name="Suzuki Y."/>
            <person name="Arimoto A."/>
            <person name="Ishii H."/>
            <person name="Satoh N."/>
            <person name="Nishiyama T."/>
            <person name="Hasebe M."/>
            <person name="Maruyama T."/>
            <person name="Minagawa J."/>
            <person name="Obokata J."/>
            <person name="Shigenobu S."/>
        </authorList>
    </citation>
    <scope>NUCLEOTIDE SEQUENCE [LARGE SCALE GENOMIC DNA]</scope>
</reference>
<keyword evidence="2" id="KW-1185">Reference proteome</keyword>
<evidence type="ECO:0000313" key="1">
    <source>
        <dbReference type="EMBL" id="GFR93744.1"/>
    </source>
</evidence>
<accession>A0AAV4H854</accession>
<organism evidence="1 2">
    <name type="scientific">Elysia marginata</name>
    <dbReference type="NCBI Taxonomy" id="1093978"/>
    <lineage>
        <taxon>Eukaryota</taxon>
        <taxon>Metazoa</taxon>
        <taxon>Spiralia</taxon>
        <taxon>Lophotrochozoa</taxon>
        <taxon>Mollusca</taxon>
        <taxon>Gastropoda</taxon>
        <taxon>Heterobranchia</taxon>
        <taxon>Euthyneura</taxon>
        <taxon>Panpulmonata</taxon>
        <taxon>Sacoglossa</taxon>
        <taxon>Placobranchoidea</taxon>
        <taxon>Plakobranchidae</taxon>
        <taxon>Elysia</taxon>
    </lineage>
</organism>
<name>A0AAV4H854_9GAST</name>
<evidence type="ECO:0000313" key="2">
    <source>
        <dbReference type="Proteomes" id="UP000762676"/>
    </source>
</evidence>
<feature type="non-terminal residue" evidence="1">
    <location>
        <position position="1"/>
    </location>
</feature>
<sequence>DFSFQYQKGNKIFRLIYGLGVSAKPDVFWSTIPRQSVRAPSDLELSRSCRANSLPTAARAASRP</sequence>
<gene>
    <name evidence="1" type="ORF">ElyMa_000900700</name>
</gene>